<accession>A0A4P2THG4</accession>
<sequence>MASRNQGSAPRALVVEDIKVDCLILMHMLHKLNCEATAVENGKEAVDLFLEGKTFDIVLSDKDMPIMSGPEQAVAKIRAMGATEVKIIGVSADFGAQEAFMQAGADVFVPKPVKLETLQSMLEVVISKKNMSG</sequence>
<dbReference type="CDD" id="cd17546">
    <property type="entry name" value="REC_hyHK_CKI1_RcsC-like"/>
    <property type="match status" value="1"/>
</dbReference>
<feature type="modified residue" description="4-aspartylphosphate" evidence="1">
    <location>
        <position position="61"/>
    </location>
</feature>
<dbReference type="InterPro" id="IPR052048">
    <property type="entry name" value="ST_Response_Regulator"/>
</dbReference>
<evidence type="ECO:0000259" key="2">
    <source>
        <dbReference type="PROSITE" id="PS50110"/>
    </source>
</evidence>
<dbReference type="PROSITE" id="PS50110">
    <property type="entry name" value="RESPONSE_REGULATORY"/>
    <property type="match status" value="1"/>
</dbReference>
<evidence type="ECO:0000256" key="1">
    <source>
        <dbReference type="PROSITE-ProRule" id="PRU00169"/>
    </source>
</evidence>
<dbReference type="Gene3D" id="3.40.50.2300">
    <property type="match status" value="1"/>
</dbReference>
<protein>
    <submittedName>
        <fullName evidence="3">Histidine kinase</fullName>
    </submittedName>
</protein>
<reference evidence="3" key="1">
    <citation type="submission" date="2018-06" db="EMBL/GenBank/DDBJ databases">
        <title>Genetic variation in a complex polyploid: unveiling the dynamic allelic features of sugarcane.</title>
        <authorList>
            <person name="Sforca D.A."/>
            <person name="Vautrin S."/>
            <person name="Cardoso-Silva C.B."/>
            <person name="Mancini M.C."/>
            <person name="Cruz M.V.R."/>
            <person name="Pereira G.S."/>
            <person name="Conte M."/>
            <person name="Bellec A."/>
            <person name="Dahmer N."/>
            <person name="Fourment J."/>
            <person name="Rodde N."/>
            <person name="Sluys M.-A.V."/>
            <person name="Vicentini R."/>
            <person name="Garcia A.A.F."/>
            <person name="Forni-Martins E.R."/>
            <person name="Vincentz M."/>
            <person name="Berges H."/>
            <person name="Souza A.P."/>
        </authorList>
    </citation>
    <scope>NUCLEOTIDE SEQUENCE</scope>
    <source>
        <tissue evidence="3">Leaves</tissue>
    </source>
</reference>
<organism evidence="3">
    <name type="scientific">Saccharum hybrid cultivar SP80-3280</name>
    <dbReference type="NCBI Taxonomy" id="193079"/>
    <lineage>
        <taxon>Eukaryota</taxon>
        <taxon>Viridiplantae</taxon>
        <taxon>Streptophyta</taxon>
        <taxon>Embryophyta</taxon>
        <taxon>Tracheophyta</taxon>
        <taxon>Spermatophyta</taxon>
        <taxon>Magnoliopsida</taxon>
        <taxon>Liliopsida</taxon>
        <taxon>Poales</taxon>
        <taxon>Poaceae</taxon>
        <taxon>PACMAD clade</taxon>
        <taxon>Panicoideae</taxon>
        <taxon>Andropogonodae</taxon>
        <taxon>Andropogoneae</taxon>
        <taxon>Saccharinae</taxon>
        <taxon>Saccharum</taxon>
        <taxon>Saccharum officinarum species complex</taxon>
    </lineage>
</organism>
<dbReference type="AlphaFoldDB" id="A0A4P2THG4"/>
<keyword evidence="1" id="KW-0597">Phosphoprotein</keyword>
<feature type="domain" description="Response regulatory" evidence="2">
    <location>
        <begin position="11"/>
        <end position="126"/>
    </location>
</feature>
<dbReference type="PANTHER" id="PTHR43228:SF24">
    <property type="entry name" value="TWO-COMPONENT RESPONSE REGULATOR ORR42"/>
    <property type="match status" value="1"/>
</dbReference>
<name>A0A4P2THG4_9POAL</name>
<dbReference type="SMART" id="SM00448">
    <property type="entry name" value="REC"/>
    <property type="match status" value="1"/>
</dbReference>
<proteinExistence type="predicted"/>
<keyword evidence="3" id="KW-0418">Kinase</keyword>
<dbReference type="PANTHER" id="PTHR43228">
    <property type="entry name" value="TWO-COMPONENT RESPONSE REGULATOR"/>
    <property type="match status" value="1"/>
</dbReference>
<dbReference type="InterPro" id="IPR001789">
    <property type="entry name" value="Sig_transdc_resp-reg_receiver"/>
</dbReference>
<dbReference type="GO" id="GO:0016301">
    <property type="term" value="F:kinase activity"/>
    <property type="evidence" value="ECO:0007669"/>
    <property type="project" value="UniProtKB-KW"/>
</dbReference>
<dbReference type="Pfam" id="PF00072">
    <property type="entry name" value="Response_reg"/>
    <property type="match status" value="1"/>
</dbReference>
<gene>
    <name evidence="3" type="ORF">Sh231B24_g0030</name>
</gene>
<dbReference type="GO" id="GO:0000160">
    <property type="term" value="P:phosphorelay signal transduction system"/>
    <property type="evidence" value="ECO:0007669"/>
    <property type="project" value="InterPro"/>
</dbReference>
<dbReference type="EMBL" id="MH463478">
    <property type="protein sequence ID" value="AWY10684.1"/>
    <property type="molecule type" value="Genomic_DNA"/>
</dbReference>
<keyword evidence="3" id="KW-0808">Transferase</keyword>
<dbReference type="InterPro" id="IPR011006">
    <property type="entry name" value="CheY-like_superfamily"/>
</dbReference>
<dbReference type="SUPFAM" id="SSF52172">
    <property type="entry name" value="CheY-like"/>
    <property type="match status" value="1"/>
</dbReference>
<evidence type="ECO:0000313" key="3">
    <source>
        <dbReference type="EMBL" id="AWY10684.1"/>
    </source>
</evidence>